<dbReference type="SMART" id="SM00225">
    <property type="entry name" value="BTB"/>
    <property type="match status" value="1"/>
</dbReference>
<evidence type="ECO:0000259" key="1">
    <source>
        <dbReference type="PROSITE" id="PS50097"/>
    </source>
</evidence>
<evidence type="ECO:0000313" key="3">
    <source>
        <dbReference type="Proteomes" id="UP000886998"/>
    </source>
</evidence>
<dbReference type="CDD" id="cd18186">
    <property type="entry name" value="BTB_POZ_ZBTB_KLHL-like"/>
    <property type="match status" value="1"/>
</dbReference>
<dbReference type="Gene3D" id="1.25.40.420">
    <property type="match status" value="1"/>
</dbReference>
<dbReference type="PROSITE" id="PS50097">
    <property type="entry name" value="BTB"/>
    <property type="match status" value="1"/>
</dbReference>
<gene>
    <name evidence="2" type="primary">spop_85</name>
    <name evidence="2" type="ORF">TNIN_257481</name>
</gene>
<dbReference type="InterPro" id="IPR011333">
    <property type="entry name" value="SKP1/BTB/POZ_sf"/>
</dbReference>
<name>A0A8X6IUV0_9ARAC</name>
<accession>A0A8X6IUV0</accession>
<keyword evidence="3" id="KW-1185">Reference proteome</keyword>
<dbReference type="PANTHER" id="PTHR24413">
    <property type="entry name" value="SPECKLE-TYPE POZ PROTEIN"/>
    <property type="match status" value="1"/>
</dbReference>
<feature type="domain" description="BTB" evidence="1">
    <location>
        <begin position="120"/>
        <end position="185"/>
    </location>
</feature>
<organism evidence="2 3">
    <name type="scientific">Trichonephila inaurata madagascariensis</name>
    <dbReference type="NCBI Taxonomy" id="2747483"/>
    <lineage>
        <taxon>Eukaryota</taxon>
        <taxon>Metazoa</taxon>
        <taxon>Ecdysozoa</taxon>
        <taxon>Arthropoda</taxon>
        <taxon>Chelicerata</taxon>
        <taxon>Arachnida</taxon>
        <taxon>Araneae</taxon>
        <taxon>Araneomorphae</taxon>
        <taxon>Entelegynae</taxon>
        <taxon>Araneoidea</taxon>
        <taxon>Nephilidae</taxon>
        <taxon>Trichonephila</taxon>
        <taxon>Trichonephila inaurata</taxon>
    </lineage>
</organism>
<dbReference type="OrthoDB" id="6502096at2759"/>
<dbReference type="Gene3D" id="3.30.710.10">
    <property type="entry name" value="Potassium Channel Kv1.1, Chain A"/>
    <property type="match status" value="1"/>
</dbReference>
<dbReference type="EMBL" id="BMAV01027563">
    <property type="protein sequence ID" value="GFS60260.1"/>
    <property type="molecule type" value="Genomic_DNA"/>
</dbReference>
<dbReference type="SUPFAM" id="SSF54695">
    <property type="entry name" value="POZ domain"/>
    <property type="match status" value="1"/>
</dbReference>
<dbReference type="AlphaFoldDB" id="A0A8X6IUV0"/>
<protein>
    <submittedName>
        <fullName evidence="2">Speckle-type POZ protein</fullName>
    </submittedName>
</protein>
<evidence type="ECO:0000313" key="2">
    <source>
        <dbReference type="EMBL" id="GFS60260.1"/>
    </source>
</evidence>
<proteinExistence type="predicted"/>
<dbReference type="Proteomes" id="UP000886998">
    <property type="component" value="Unassembled WGS sequence"/>
</dbReference>
<reference evidence="2" key="1">
    <citation type="submission" date="2020-08" db="EMBL/GenBank/DDBJ databases">
        <title>Multicomponent nature underlies the extraordinary mechanical properties of spider dragline silk.</title>
        <authorList>
            <person name="Kono N."/>
            <person name="Nakamura H."/>
            <person name="Mori M."/>
            <person name="Yoshida Y."/>
            <person name="Ohtoshi R."/>
            <person name="Malay A.D."/>
            <person name="Moran D.A.P."/>
            <person name="Tomita M."/>
            <person name="Numata K."/>
            <person name="Arakawa K."/>
        </authorList>
    </citation>
    <scope>NUCLEOTIDE SEQUENCE</scope>
</reference>
<sequence>MKIHCSSKKKVSFQFSSEKKCLSVILFGRFFLLWELFQFPLRWIDPPTDIDCNELYGPYSKGFFIVDRFGIARWCKRPFPNTEFKYYNSSNDEDADKKMECVFATKAGPKDDALAMYMNNDVKLRMNTDIVPAHKFVLSAPVFRALFSKDMKEGTDEFVDIKDVDAATVRRMLLFLYSDCVEDLSWESASHLYSAACKYRIAPLRHRCSSILKENLQQLRCVELKAAVLNCIAANKKEVVESEKWRKTEKGDPQLALDVFQV</sequence>
<dbReference type="InterPro" id="IPR000210">
    <property type="entry name" value="BTB/POZ_dom"/>
</dbReference>
<comment type="caution">
    <text evidence="2">The sequence shown here is derived from an EMBL/GenBank/DDBJ whole genome shotgun (WGS) entry which is preliminary data.</text>
</comment>
<dbReference type="Pfam" id="PF00651">
    <property type="entry name" value="BTB"/>
    <property type="match status" value="1"/>
</dbReference>